<dbReference type="EMBL" id="PZQS01000002">
    <property type="protein sequence ID" value="PVD37218.1"/>
    <property type="molecule type" value="Genomic_DNA"/>
</dbReference>
<organism evidence="3 4">
    <name type="scientific">Pomacea canaliculata</name>
    <name type="common">Golden apple snail</name>
    <dbReference type="NCBI Taxonomy" id="400727"/>
    <lineage>
        <taxon>Eukaryota</taxon>
        <taxon>Metazoa</taxon>
        <taxon>Spiralia</taxon>
        <taxon>Lophotrochozoa</taxon>
        <taxon>Mollusca</taxon>
        <taxon>Gastropoda</taxon>
        <taxon>Caenogastropoda</taxon>
        <taxon>Architaenioglossa</taxon>
        <taxon>Ampullarioidea</taxon>
        <taxon>Ampullariidae</taxon>
        <taxon>Pomacea</taxon>
    </lineage>
</organism>
<feature type="compositionally biased region" description="Basic residues" evidence="2">
    <location>
        <begin position="24"/>
        <end position="33"/>
    </location>
</feature>
<dbReference type="Proteomes" id="UP000245119">
    <property type="component" value="Linkage Group LG2"/>
</dbReference>
<sequence>MRISQNLLTTLSKHYQNETLAPRLQKKGGRKNSTRSLSTHDVQEVVNFNRIYAEDNDICLSGRVPGFEKEDIRLLSSAIPKSGKYEIGANMTCNEKYELLQEQQQHLNQVQAERREFRDIVNKCKTVAQHHLKRLQASQHSKKPKKVMRTGCEMGDNHHGSNVTSKSNCSGEVVKTAITGAVSVNSLRRAAPYGDGRPVFV</sequence>
<keyword evidence="4" id="KW-1185">Reference proteome</keyword>
<evidence type="ECO:0000256" key="2">
    <source>
        <dbReference type="SAM" id="MobiDB-lite"/>
    </source>
</evidence>
<accession>A0A2T7PUX3</accession>
<feature type="region of interest" description="Disordered" evidence="2">
    <location>
        <begin position="19"/>
        <end position="38"/>
    </location>
</feature>
<reference evidence="3 4" key="1">
    <citation type="submission" date="2018-04" db="EMBL/GenBank/DDBJ databases">
        <title>The genome of golden apple snail Pomacea canaliculata provides insight into stress tolerance and invasive adaptation.</title>
        <authorList>
            <person name="Liu C."/>
            <person name="Liu B."/>
            <person name="Ren Y."/>
            <person name="Zhang Y."/>
            <person name="Wang H."/>
            <person name="Li S."/>
            <person name="Jiang F."/>
            <person name="Yin L."/>
            <person name="Zhang G."/>
            <person name="Qian W."/>
            <person name="Fan W."/>
        </authorList>
    </citation>
    <scope>NUCLEOTIDE SEQUENCE [LARGE SCALE GENOMIC DNA]</scope>
    <source>
        <strain evidence="3">SZHN2017</strain>
        <tissue evidence="3">Muscle</tissue>
    </source>
</reference>
<proteinExistence type="predicted"/>
<gene>
    <name evidence="3" type="ORF">C0Q70_04213</name>
</gene>
<evidence type="ECO:0000256" key="1">
    <source>
        <dbReference type="SAM" id="Coils"/>
    </source>
</evidence>
<dbReference type="AlphaFoldDB" id="A0A2T7PUX3"/>
<name>A0A2T7PUX3_POMCA</name>
<dbReference type="STRING" id="400727.A0A2T7PUX3"/>
<evidence type="ECO:0000313" key="4">
    <source>
        <dbReference type="Proteomes" id="UP000245119"/>
    </source>
</evidence>
<feature type="coiled-coil region" evidence="1">
    <location>
        <begin position="93"/>
        <end position="120"/>
    </location>
</feature>
<keyword evidence="1" id="KW-0175">Coiled coil</keyword>
<comment type="caution">
    <text evidence="3">The sequence shown here is derived from an EMBL/GenBank/DDBJ whole genome shotgun (WGS) entry which is preliminary data.</text>
</comment>
<protein>
    <submittedName>
        <fullName evidence="3">Uncharacterized protein</fullName>
    </submittedName>
</protein>
<evidence type="ECO:0000313" key="3">
    <source>
        <dbReference type="EMBL" id="PVD37218.1"/>
    </source>
</evidence>